<comment type="caution">
    <text evidence="3">The sequence shown here is derived from an EMBL/GenBank/DDBJ whole genome shotgun (WGS) entry which is preliminary data.</text>
</comment>
<dbReference type="RefSeq" id="WP_002827444.1">
    <property type="nucleotide sequence ID" value="NZ_CABKOP010000013.1"/>
</dbReference>
<accession>A0ABD4XGL9</accession>
<organism evidence="3 4">
    <name type="scientific">Weissella paramesenteroides</name>
    <name type="common">Leuconostoc paramesenteroides</name>
    <dbReference type="NCBI Taxonomy" id="1249"/>
    <lineage>
        <taxon>Bacteria</taxon>
        <taxon>Bacillati</taxon>
        <taxon>Bacillota</taxon>
        <taxon>Bacilli</taxon>
        <taxon>Lactobacillales</taxon>
        <taxon>Lactobacillaceae</taxon>
        <taxon>Weissella</taxon>
    </lineage>
</organism>
<feature type="transmembrane region" description="Helical" evidence="2">
    <location>
        <begin position="6"/>
        <end position="26"/>
    </location>
</feature>
<evidence type="ECO:0000256" key="1">
    <source>
        <dbReference type="SAM" id="MobiDB-lite"/>
    </source>
</evidence>
<keyword evidence="2" id="KW-1133">Transmembrane helix</keyword>
<evidence type="ECO:0000313" key="3">
    <source>
        <dbReference type="EMBL" id="MDF8370339.1"/>
    </source>
</evidence>
<keyword evidence="2" id="KW-0472">Membrane</keyword>
<dbReference type="KEGG" id="wpa:CO680_04660"/>
<evidence type="ECO:0000256" key="2">
    <source>
        <dbReference type="SAM" id="Phobius"/>
    </source>
</evidence>
<protein>
    <submittedName>
        <fullName evidence="3">Uncharacterized protein</fullName>
    </submittedName>
</protein>
<dbReference type="AlphaFoldDB" id="A0ABD4XGL9"/>
<gene>
    <name evidence="3" type="ORF">G9403_01525</name>
</gene>
<dbReference type="EMBL" id="JAANXN010000002">
    <property type="protein sequence ID" value="MDF8370339.1"/>
    <property type="molecule type" value="Genomic_DNA"/>
</dbReference>
<sequence length="139" mass="15389">MKRKHILWVVSGVIIMIVIISLFFVFNRSEDKHTTMTSSHTSSVKSSHSSHVQSSSVSSTSLSGDKSLTLETSSAETTTSSDQDTSDSQVVNIREARIKLYEAGVDSSNLDDATIAQYWQAAKKQQIDFPTYVKNQLNQ</sequence>
<dbReference type="Proteomes" id="UP001215461">
    <property type="component" value="Unassembled WGS sequence"/>
</dbReference>
<feature type="region of interest" description="Disordered" evidence="1">
    <location>
        <begin position="35"/>
        <end position="88"/>
    </location>
</feature>
<name>A0ABD4XGL9_WEIPA</name>
<proteinExistence type="predicted"/>
<keyword evidence="2" id="KW-0812">Transmembrane</keyword>
<evidence type="ECO:0000313" key="4">
    <source>
        <dbReference type="Proteomes" id="UP001215461"/>
    </source>
</evidence>
<reference evidence="3 4" key="1">
    <citation type="submission" date="2020-03" db="EMBL/GenBank/DDBJ databases">
        <title>Comparative genomics of Weissella paramesenteroides.</title>
        <authorList>
            <person name="Kant R."/>
            <person name="Takala T."/>
            <person name="Saris P."/>
        </authorList>
    </citation>
    <scope>NUCLEOTIDE SEQUENCE [LARGE SCALE GENOMIC DNA]</scope>
    <source>
        <strain evidence="3 4">SJ27-4</strain>
    </source>
</reference>